<protein>
    <submittedName>
        <fullName evidence="3">FAD-binding protein</fullName>
    </submittedName>
</protein>
<dbReference type="KEGG" id="thig:FE785_00345"/>
<dbReference type="PANTHER" id="PTHR11748:SF103">
    <property type="entry name" value="GLYCOLATE OXIDASE SUBUNIT GLCE"/>
    <property type="match status" value="1"/>
</dbReference>
<dbReference type="PANTHER" id="PTHR11748">
    <property type="entry name" value="D-LACTATE DEHYDROGENASE"/>
    <property type="match status" value="1"/>
</dbReference>
<evidence type="ECO:0000313" key="3">
    <source>
        <dbReference type="EMBL" id="QCU89182.1"/>
    </source>
</evidence>
<name>A0A4P9K2V7_9GAMM</name>
<keyword evidence="1" id="KW-0285">Flavoprotein</keyword>
<dbReference type="OrthoDB" id="9811557at2"/>
<dbReference type="Gene3D" id="3.30.465.10">
    <property type="match status" value="1"/>
</dbReference>
<dbReference type="InterPro" id="IPR016169">
    <property type="entry name" value="FAD-bd_PCMH_sub2"/>
</dbReference>
<dbReference type="InterPro" id="IPR036318">
    <property type="entry name" value="FAD-bd_PCMH-like_sf"/>
</dbReference>
<dbReference type="EMBL" id="CP040602">
    <property type="protein sequence ID" value="QCU89182.1"/>
    <property type="molecule type" value="Genomic_DNA"/>
</dbReference>
<dbReference type="Pfam" id="PF01565">
    <property type="entry name" value="FAD_binding_4"/>
    <property type="match status" value="1"/>
</dbReference>
<sequence>MALDTHNAASPFEQQLIEQIQQAKTEQSKIQIIGHGSKVPIDHQVEHLSLKEHSGIIQYDPAELVITVKSGTPLAELNAVLAQNNQMLGFEPPEYGNSTIGGTYACALTGPSFPFRGRLRDYILGSKVIDGRGHLMQFGGKMIKNVAGYDVSRMLCGSKGSLAVVTELSMKVLPKIEETTYCIEMPEGEAILLMNQMQGTALPISACAYYQGRFYYRVAGEHPKQDNRVEVNLCTNDIWQTLNPFKPDLQQGQKLWRLDVESTNPAIENTIAVSMGGSRRWVASENKPNHPYVTLWDQRFLPRNNDKPCVKRIKSGLKKVFDPHGIFKDL</sequence>
<evidence type="ECO:0000256" key="1">
    <source>
        <dbReference type="ARBA" id="ARBA00022827"/>
    </source>
</evidence>
<evidence type="ECO:0000259" key="2">
    <source>
        <dbReference type="PROSITE" id="PS51387"/>
    </source>
</evidence>
<evidence type="ECO:0000313" key="4">
    <source>
        <dbReference type="Proteomes" id="UP000304864"/>
    </source>
</evidence>
<organism evidence="3 4">
    <name type="scientific">Thiomicrorhabdus sediminis</name>
    <dbReference type="NCBI Taxonomy" id="2580412"/>
    <lineage>
        <taxon>Bacteria</taxon>
        <taxon>Pseudomonadati</taxon>
        <taxon>Pseudomonadota</taxon>
        <taxon>Gammaproteobacteria</taxon>
        <taxon>Thiotrichales</taxon>
        <taxon>Piscirickettsiaceae</taxon>
        <taxon>Thiomicrorhabdus</taxon>
    </lineage>
</organism>
<reference evidence="3 4" key="1">
    <citation type="submission" date="2019-05" db="EMBL/GenBank/DDBJ databases">
        <title>Thiomicrorhabdus sediminis sp. nov, a novel sulfur-oxidizing bacterium isolated from coastal sediment.</title>
        <authorList>
            <person name="Liu X."/>
        </authorList>
    </citation>
    <scope>NUCLEOTIDE SEQUENCE [LARGE SCALE GENOMIC DNA]</scope>
    <source>
        <strain evidence="3 4">G1</strain>
    </source>
</reference>
<dbReference type="InterPro" id="IPR006094">
    <property type="entry name" value="Oxid_FAD_bind_N"/>
</dbReference>
<dbReference type="Proteomes" id="UP000304864">
    <property type="component" value="Chromosome"/>
</dbReference>
<keyword evidence="1" id="KW-0274">FAD</keyword>
<proteinExistence type="predicted"/>
<dbReference type="PROSITE" id="PS51387">
    <property type="entry name" value="FAD_PCMH"/>
    <property type="match status" value="1"/>
</dbReference>
<keyword evidence="4" id="KW-1185">Reference proteome</keyword>
<dbReference type="AlphaFoldDB" id="A0A4P9K2V7"/>
<accession>A0A4P9K2V7</accession>
<dbReference type="SUPFAM" id="SSF56176">
    <property type="entry name" value="FAD-binding/transporter-associated domain-like"/>
    <property type="match status" value="1"/>
</dbReference>
<gene>
    <name evidence="3" type="ORF">FE785_00345</name>
</gene>
<dbReference type="InterPro" id="IPR016166">
    <property type="entry name" value="FAD-bd_PCMH"/>
</dbReference>
<feature type="domain" description="FAD-binding PCMH-type" evidence="2">
    <location>
        <begin position="4"/>
        <end position="175"/>
    </location>
</feature>
<dbReference type="RefSeq" id="WP_138563290.1">
    <property type="nucleotide sequence ID" value="NZ_CP040602.1"/>
</dbReference>
<dbReference type="GO" id="GO:0071949">
    <property type="term" value="F:FAD binding"/>
    <property type="evidence" value="ECO:0007669"/>
    <property type="project" value="InterPro"/>
</dbReference>